<feature type="compositionally biased region" description="Polar residues" evidence="2">
    <location>
        <begin position="39"/>
        <end position="54"/>
    </location>
</feature>
<reference evidence="3 4" key="1">
    <citation type="submission" date="2016-11" db="EMBL/GenBank/DDBJ databases">
        <title>The macronuclear genome of Stentor coeruleus: a giant cell with tiny introns.</title>
        <authorList>
            <person name="Slabodnick M."/>
            <person name="Ruby J.G."/>
            <person name="Reiff S.B."/>
            <person name="Swart E.C."/>
            <person name="Gosai S."/>
            <person name="Prabakaran S."/>
            <person name="Witkowska E."/>
            <person name="Larue G.E."/>
            <person name="Fisher S."/>
            <person name="Freeman R.M."/>
            <person name="Gunawardena J."/>
            <person name="Chu W."/>
            <person name="Stover N.A."/>
            <person name="Gregory B.D."/>
            <person name="Nowacki M."/>
            <person name="Derisi J."/>
            <person name="Roy S.W."/>
            <person name="Marshall W.F."/>
            <person name="Sood P."/>
        </authorList>
    </citation>
    <scope>NUCLEOTIDE SEQUENCE [LARGE SCALE GENOMIC DNA]</scope>
    <source>
        <strain evidence="3">WM001</strain>
    </source>
</reference>
<comment type="caution">
    <text evidence="3">The sequence shown here is derived from an EMBL/GenBank/DDBJ whole genome shotgun (WGS) entry which is preliminary data.</text>
</comment>
<evidence type="ECO:0000313" key="3">
    <source>
        <dbReference type="EMBL" id="OMJ96016.1"/>
    </source>
</evidence>
<dbReference type="AlphaFoldDB" id="A0A1R2D474"/>
<gene>
    <name evidence="3" type="ORF">SteCoe_392</name>
</gene>
<protein>
    <submittedName>
        <fullName evidence="3">Uncharacterized protein</fullName>
    </submittedName>
</protein>
<accession>A0A1R2D474</accession>
<keyword evidence="4" id="KW-1185">Reference proteome</keyword>
<feature type="coiled-coil region" evidence="1">
    <location>
        <begin position="146"/>
        <end position="173"/>
    </location>
</feature>
<evidence type="ECO:0000256" key="1">
    <source>
        <dbReference type="SAM" id="Coils"/>
    </source>
</evidence>
<evidence type="ECO:0000313" key="4">
    <source>
        <dbReference type="Proteomes" id="UP000187209"/>
    </source>
</evidence>
<sequence length="208" mass="23712">MHIKTSQHNLPIIKTTKLRKSTLDPGQSLHSYKSKTQRTAKSSPKNSNNLETQNWISESISEPSTEILNDNLKYSEKTKNISSKVLQSLKLLKSVSSSLINPNISLRSEISEAKSFILSPAPRPNDMLTTSQNYDKRLTQEIYESLNSLKSSIEVLERRVVSAEEMIKLQINEEGNLKVKRLKFRNSETELSIEDNENLVMCRVCNIF</sequence>
<name>A0A1R2D474_9CILI</name>
<dbReference type="EMBL" id="MPUH01000004">
    <property type="protein sequence ID" value="OMJ96016.1"/>
    <property type="molecule type" value="Genomic_DNA"/>
</dbReference>
<organism evidence="3 4">
    <name type="scientific">Stentor coeruleus</name>
    <dbReference type="NCBI Taxonomy" id="5963"/>
    <lineage>
        <taxon>Eukaryota</taxon>
        <taxon>Sar</taxon>
        <taxon>Alveolata</taxon>
        <taxon>Ciliophora</taxon>
        <taxon>Postciliodesmatophora</taxon>
        <taxon>Heterotrichea</taxon>
        <taxon>Heterotrichida</taxon>
        <taxon>Stentoridae</taxon>
        <taxon>Stentor</taxon>
    </lineage>
</organism>
<evidence type="ECO:0000256" key="2">
    <source>
        <dbReference type="SAM" id="MobiDB-lite"/>
    </source>
</evidence>
<keyword evidence="1" id="KW-0175">Coiled coil</keyword>
<proteinExistence type="predicted"/>
<dbReference type="Proteomes" id="UP000187209">
    <property type="component" value="Unassembled WGS sequence"/>
</dbReference>
<feature type="region of interest" description="Disordered" evidence="2">
    <location>
        <begin position="23"/>
        <end position="54"/>
    </location>
</feature>